<proteinExistence type="predicted"/>
<sequence>MTWTYDADTFSGTNLELVRLELGDTNTKDQLLTDEIINVRLGQYSNDITNTVFKCIQDILSKMARDYDRSNVGMSATRSQQTQHYWDMLKEKLAERNQLAGADLMGVSRDEENTLAQDDDYKGSSFGKGMDDLAILDGMKSGRLPEGS</sequence>
<protein>
    <submittedName>
        <fullName evidence="2">Uncharacterized protein</fullName>
    </submittedName>
</protein>
<evidence type="ECO:0000256" key="1">
    <source>
        <dbReference type="SAM" id="MobiDB-lite"/>
    </source>
</evidence>
<reference evidence="2" key="1">
    <citation type="journal article" date="2015" name="Nature">
        <title>Complex archaea that bridge the gap between prokaryotes and eukaryotes.</title>
        <authorList>
            <person name="Spang A."/>
            <person name="Saw J.H."/>
            <person name="Jorgensen S.L."/>
            <person name="Zaremba-Niedzwiedzka K."/>
            <person name="Martijn J."/>
            <person name="Lind A.E."/>
            <person name="van Eijk R."/>
            <person name="Schleper C."/>
            <person name="Guy L."/>
            <person name="Ettema T.J."/>
        </authorList>
    </citation>
    <scope>NUCLEOTIDE SEQUENCE</scope>
</reference>
<comment type="caution">
    <text evidence="2">The sequence shown here is derived from an EMBL/GenBank/DDBJ whole genome shotgun (WGS) entry which is preliminary data.</text>
</comment>
<evidence type="ECO:0000313" key="2">
    <source>
        <dbReference type="EMBL" id="KKK63476.1"/>
    </source>
</evidence>
<gene>
    <name evidence="2" type="ORF">LCGC14_2993880</name>
</gene>
<accession>A0A0F8ZU37</accession>
<organism evidence="2">
    <name type="scientific">marine sediment metagenome</name>
    <dbReference type="NCBI Taxonomy" id="412755"/>
    <lineage>
        <taxon>unclassified sequences</taxon>
        <taxon>metagenomes</taxon>
        <taxon>ecological metagenomes</taxon>
    </lineage>
</organism>
<name>A0A0F8ZU37_9ZZZZ</name>
<dbReference type="AlphaFoldDB" id="A0A0F8ZU37"/>
<feature type="region of interest" description="Disordered" evidence="1">
    <location>
        <begin position="110"/>
        <end position="132"/>
    </location>
</feature>
<dbReference type="EMBL" id="LAZR01061495">
    <property type="protein sequence ID" value="KKK63476.1"/>
    <property type="molecule type" value="Genomic_DNA"/>
</dbReference>